<accession>A0A1H0FPV6</accession>
<comment type="pathway">
    <text evidence="6">Pyrimidine metabolism; UMP biosynthesis via de novo pathway; (S)-dihydroorotate from bicarbonate: step 3/3.</text>
</comment>
<feature type="domain" description="Dihydroorotase catalytic" evidence="7">
    <location>
        <begin position="62"/>
        <end position="245"/>
    </location>
</feature>
<dbReference type="InterPro" id="IPR050138">
    <property type="entry name" value="DHOase/Allantoinase_Hydrolase"/>
</dbReference>
<reference evidence="8 9" key="1">
    <citation type="submission" date="2016-10" db="EMBL/GenBank/DDBJ databases">
        <authorList>
            <person name="de Groot N.N."/>
        </authorList>
    </citation>
    <scope>NUCLEOTIDE SEQUENCE [LARGE SCALE GENOMIC DNA]</scope>
    <source>
        <strain evidence="8 9">CGMCC 1.5012</strain>
    </source>
</reference>
<dbReference type="GO" id="GO:0004151">
    <property type="term" value="F:dihydroorotase activity"/>
    <property type="evidence" value="ECO:0007669"/>
    <property type="project" value="UniProtKB-UniRule"/>
</dbReference>
<dbReference type="RefSeq" id="WP_242871764.1">
    <property type="nucleotide sequence ID" value="NZ_FNID01000042.1"/>
</dbReference>
<keyword evidence="4 6" id="KW-0378">Hydrolase</keyword>
<dbReference type="InterPro" id="IPR004722">
    <property type="entry name" value="DHOase"/>
</dbReference>
<feature type="binding site" evidence="6">
    <location>
        <position position="313"/>
    </location>
    <ligand>
        <name>Zn(2+)</name>
        <dbReference type="ChEBI" id="CHEBI:29105"/>
        <label>1</label>
    </ligand>
</feature>
<dbReference type="SUPFAM" id="SSF51556">
    <property type="entry name" value="Metallo-dependent hydrolases"/>
    <property type="match status" value="1"/>
</dbReference>
<dbReference type="InterPro" id="IPR002195">
    <property type="entry name" value="Dihydroorotase_CS"/>
</dbReference>
<evidence type="ECO:0000256" key="6">
    <source>
        <dbReference type="HAMAP-Rule" id="MF_00220"/>
    </source>
</evidence>
<dbReference type="PANTHER" id="PTHR43668:SF2">
    <property type="entry name" value="ALLANTOINASE"/>
    <property type="match status" value="1"/>
</dbReference>
<feature type="binding site" evidence="6">
    <location>
        <position position="317"/>
    </location>
    <ligand>
        <name>substrate</name>
    </ligand>
</feature>
<dbReference type="SUPFAM" id="SSF51338">
    <property type="entry name" value="Composite domain of metallo-dependent hydrolases"/>
    <property type="match status" value="1"/>
</dbReference>
<comment type="similarity">
    <text evidence="2 6">Belongs to the metallo-dependent hydrolases superfamily. DHOase family. Class I DHOase subfamily.</text>
</comment>
<feature type="binding site" evidence="6">
    <location>
        <position position="240"/>
    </location>
    <ligand>
        <name>Zn(2+)</name>
        <dbReference type="ChEBI" id="CHEBI:29105"/>
        <label>2</label>
    </ligand>
</feature>
<feature type="active site" evidence="6">
    <location>
        <position position="313"/>
    </location>
</feature>
<dbReference type="CDD" id="cd01317">
    <property type="entry name" value="DHOase_IIa"/>
    <property type="match status" value="1"/>
</dbReference>
<evidence type="ECO:0000259" key="7">
    <source>
        <dbReference type="Pfam" id="PF12890"/>
    </source>
</evidence>
<evidence type="ECO:0000313" key="9">
    <source>
        <dbReference type="Proteomes" id="UP000199182"/>
    </source>
</evidence>
<dbReference type="UniPathway" id="UPA00070">
    <property type="reaction ID" value="UER00117"/>
</dbReference>
<dbReference type="NCBIfam" id="TIGR00857">
    <property type="entry name" value="pyrC_multi"/>
    <property type="match status" value="1"/>
</dbReference>
<gene>
    <name evidence="6" type="primary">pyrC</name>
    <name evidence="8" type="ORF">SAMN05192585_14212</name>
</gene>
<dbReference type="EC" id="3.5.2.3" evidence="6"/>
<proteinExistence type="inferred from homology"/>
<dbReference type="STRING" id="258515.SAMN05192585_14212"/>
<keyword evidence="5 6" id="KW-0665">Pyrimidine biosynthesis</keyword>
<dbReference type="Gene3D" id="2.30.40.10">
    <property type="entry name" value="Urease, subunit C, domain 1"/>
    <property type="match status" value="1"/>
</dbReference>
<evidence type="ECO:0000256" key="4">
    <source>
        <dbReference type="ARBA" id="ARBA00022801"/>
    </source>
</evidence>
<evidence type="ECO:0000313" key="8">
    <source>
        <dbReference type="EMBL" id="SDN96667.1"/>
    </source>
</evidence>
<comment type="catalytic activity">
    <reaction evidence="6">
        <text>(S)-dihydroorotate + H2O = N-carbamoyl-L-aspartate + H(+)</text>
        <dbReference type="Rhea" id="RHEA:24296"/>
        <dbReference type="ChEBI" id="CHEBI:15377"/>
        <dbReference type="ChEBI" id="CHEBI:15378"/>
        <dbReference type="ChEBI" id="CHEBI:30864"/>
        <dbReference type="ChEBI" id="CHEBI:32814"/>
        <dbReference type="EC" id="3.5.2.3"/>
    </reaction>
</comment>
<dbReference type="PROSITE" id="PS00482">
    <property type="entry name" value="DIHYDROOROTASE_1"/>
    <property type="match status" value="1"/>
</dbReference>
<feature type="binding site" evidence="6">
    <location>
        <position position="187"/>
    </location>
    <ligand>
        <name>Zn(2+)</name>
        <dbReference type="ChEBI" id="CHEBI:29105"/>
        <label>2</label>
    </ligand>
</feature>
<feature type="binding site" evidence="6">
    <location>
        <position position="69"/>
    </location>
    <ligand>
        <name>Zn(2+)</name>
        <dbReference type="ChEBI" id="CHEBI:29105"/>
        <label>1</label>
    </ligand>
</feature>
<feature type="binding site" evidence="6">
    <location>
        <position position="160"/>
    </location>
    <ligand>
        <name>Zn(2+)</name>
        <dbReference type="ChEBI" id="CHEBI:29105"/>
        <label>2</label>
    </ligand>
</feature>
<feature type="binding site" evidence="6">
    <location>
        <position position="103"/>
    </location>
    <ligand>
        <name>substrate</name>
    </ligand>
</feature>
<dbReference type="InterPro" id="IPR011059">
    <property type="entry name" value="Metal-dep_hydrolase_composite"/>
</dbReference>
<keyword evidence="6" id="KW-0862">Zinc</keyword>
<organism evidence="8 9">
    <name type="scientific">Acetanaerobacterium elongatum</name>
    <dbReference type="NCBI Taxonomy" id="258515"/>
    <lineage>
        <taxon>Bacteria</taxon>
        <taxon>Bacillati</taxon>
        <taxon>Bacillota</taxon>
        <taxon>Clostridia</taxon>
        <taxon>Eubacteriales</taxon>
        <taxon>Oscillospiraceae</taxon>
        <taxon>Acetanaerobacterium</taxon>
    </lineage>
</organism>
<feature type="binding site" evidence="6">
    <location>
        <position position="160"/>
    </location>
    <ligand>
        <name>Zn(2+)</name>
        <dbReference type="ChEBI" id="CHEBI:29105"/>
        <label>1</label>
    </ligand>
</feature>
<evidence type="ECO:0000256" key="2">
    <source>
        <dbReference type="ARBA" id="ARBA00010286"/>
    </source>
</evidence>
<evidence type="ECO:0000256" key="5">
    <source>
        <dbReference type="ARBA" id="ARBA00022975"/>
    </source>
</evidence>
<keyword evidence="3 6" id="KW-0479">Metal-binding</keyword>
<dbReference type="PANTHER" id="PTHR43668">
    <property type="entry name" value="ALLANTOINASE"/>
    <property type="match status" value="1"/>
</dbReference>
<dbReference type="Proteomes" id="UP000199182">
    <property type="component" value="Unassembled WGS sequence"/>
</dbReference>
<dbReference type="AlphaFoldDB" id="A0A1H0FPV6"/>
<protein>
    <recommendedName>
        <fullName evidence="6">Dihydroorotase</fullName>
        <shortName evidence="6">DHOase</shortName>
        <ecNumber evidence="6">3.5.2.3</ecNumber>
    </recommendedName>
</protein>
<dbReference type="Pfam" id="PF12890">
    <property type="entry name" value="DHOase"/>
    <property type="match status" value="1"/>
</dbReference>
<dbReference type="GO" id="GO:0004038">
    <property type="term" value="F:allantoinase activity"/>
    <property type="evidence" value="ECO:0007669"/>
    <property type="project" value="TreeGrafter"/>
</dbReference>
<dbReference type="Gene3D" id="3.20.20.140">
    <property type="entry name" value="Metal-dependent hydrolases"/>
    <property type="match status" value="1"/>
</dbReference>
<dbReference type="InterPro" id="IPR032466">
    <property type="entry name" value="Metal_Hydrolase"/>
</dbReference>
<feature type="binding site" evidence="6">
    <location>
        <position position="286"/>
    </location>
    <ligand>
        <name>substrate</name>
    </ligand>
</feature>
<dbReference type="EMBL" id="FNID01000042">
    <property type="protein sequence ID" value="SDN96667.1"/>
    <property type="molecule type" value="Genomic_DNA"/>
</dbReference>
<dbReference type="GO" id="GO:0044205">
    <property type="term" value="P:'de novo' UMP biosynthetic process"/>
    <property type="evidence" value="ECO:0007669"/>
    <property type="project" value="UniProtKB-UniRule"/>
</dbReference>
<dbReference type="HAMAP" id="MF_00220_B">
    <property type="entry name" value="PyrC_classI_B"/>
    <property type="match status" value="1"/>
</dbReference>
<comment type="cofactor">
    <cofactor evidence="6">
        <name>Zn(2+)</name>
        <dbReference type="ChEBI" id="CHEBI:29105"/>
    </cofactor>
    <text evidence="6">Binds 2 Zn(2+) ions per subunit.</text>
</comment>
<dbReference type="GO" id="GO:0008270">
    <property type="term" value="F:zinc ion binding"/>
    <property type="evidence" value="ECO:0007669"/>
    <property type="project" value="UniProtKB-UniRule"/>
</dbReference>
<dbReference type="GO" id="GO:0006145">
    <property type="term" value="P:purine nucleobase catabolic process"/>
    <property type="evidence" value="ECO:0007669"/>
    <property type="project" value="TreeGrafter"/>
</dbReference>
<dbReference type="GO" id="GO:0005737">
    <property type="term" value="C:cytoplasm"/>
    <property type="evidence" value="ECO:0007669"/>
    <property type="project" value="TreeGrafter"/>
</dbReference>
<evidence type="ECO:0000256" key="1">
    <source>
        <dbReference type="ARBA" id="ARBA00002368"/>
    </source>
</evidence>
<dbReference type="PROSITE" id="PS00483">
    <property type="entry name" value="DIHYDROOROTASE_2"/>
    <property type="match status" value="1"/>
</dbReference>
<comment type="function">
    <text evidence="1 6">Catalyzes the reversible cyclization of carbamoyl aspartate to dihydroorotate.</text>
</comment>
<feature type="binding site" evidence="6">
    <location>
        <begin position="71"/>
        <end position="73"/>
    </location>
    <ligand>
        <name>substrate</name>
    </ligand>
</feature>
<comment type="caution">
    <text evidence="6">Lacks conserved residue(s) required for the propagation of feature annotation.</text>
</comment>
<name>A0A1H0FPV6_9FIRM</name>
<keyword evidence="9" id="KW-1185">Reference proteome</keyword>
<dbReference type="InterPro" id="IPR024403">
    <property type="entry name" value="DHOase_cat"/>
</dbReference>
<sequence>MMLQTNDAPKSVLIKGAYVIDPLSQLDSINDILIINGLIKKVSPDITDTAEIIIDASGLFAAPGLIDMHVHLRDPGFTHKEDIASGTQAAAAGGFTAIACMPNTNPPIDSAEILNYIKLQSAGCPARVYPVACITKGMQGKELSDYDELKQAGAVAVSDDGRPVENAALMLGALKACAQKSLPVTSHCEDLSIISGGIVNEGAVSEALGVKGMHRASEDSITAREIALAESLDVPVHIAHVSTKGSVGIIRSAKARGVKVTCETAPHYFTLTEEKLLSKDANYRMNPPLRCESDRLAVIEGILDGTIDAIATDHAPHAPQEKANFYKAPNGVVGLETSLAVSITSLVKTGLITLSRLVELMSLNPARILGVAGGTLTPGAAADIVLFDVNEEYTVNPEVFRSKSRNTPFAGMKLAGRVKYTLMGGSIVYKD</sequence>
<feature type="binding site" evidence="6">
    <location>
        <position position="71"/>
    </location>
    <ligand>
        <name>Zn(2+)</name>
        <dbReference type="ChEBI" id="CHEBI:29105"/>
        <label>1</label>
    </ligand>
</feature>
<evidence type="ECO:0000256" key="3">
    <source>
        <dbReference type="ARBA" id="ARBA00022723"/>
    </source>
</evidence>